<dbReference type="InterPro" id="IPR008168">
    <property type="entry name" value="Cyt_C_IC"/>
</dbReference>
<protein>
    <recommendedName>
        <fullName evidence="19">Cbb3-type cytochrome c oxidase subunit</fullName>
    </recommendedName>
</protein>
<evidence type="ECO:0000256" key="13">
    <source>
        <dbReference type="ARBA" id="ARBA00022982"/>
    </source>
</evidence>
<evidence type="ECO:0000256" key="1">
    <source>
        <dbReference type="ARBA" id="ARBA00004533"/>
    </source>
</evidence>
<dbReference type="InterPro" id="IPR032858">
    <property type="entry name" value="CcoP_N"/>
</dbReference>
<dbReference type="InterPro" id="IPR036909">
    <property type="entry name" value="Cyt_c-like_dom_sf"/>
</dbReference>
<keyword evidence="14 22" id="KW-1133">Transmembrane helix</keyword>
<evidence type="ECO:0000313" key="25">
    <source>
        <dbReference type="Proteomes" id="UP000207598"/>
    </source>
</evidence>
<keyword evidence="12 19" id="KW-0375">Hydrogen ion transport</keyword>
<keyword evidence="7 19" id="KW-0349">Heme</keyword>
<keyword evidence="6 19" id="KW-0997">Cell inner membrane</keyword>
<evidence type="ECO:0000259" key="23">
    <source>
        <dbReference type="PROSITE" id="PS51007"/>
    </source>
</evidence>
<dbReference type="UniPathway" id="UPA00705"/>
<dbReference type="GO" id="GO:0006119">
    <property type="term" value="P:oxidative phosphorylation"/>
    <property type="evidence" value="ECO:0007669"/>
    <property type="project" value="UniProtKB-UniPathway"/>
</dbReference>
<keyword evidence="25" id="KW-1185">Reference proteome</keyword>
<keyword evidence="17 19" id="KW-0406">Ion transport</keyword>
<evidence type="ECO:0000256" key="14">
    <source>
        <dbReference type="ARBA" id="ARBA00022989"/>
    </source>
</evidence>
<comment type="similarity">
    <text evidence="3 19">Belongs to the CcoP / FixP family.</text>
</comment>
<evidence type="ECO:0000256" key="20">
    <source>
        <dbReference type="PIRSR" id="PIRSR000006-1"/>
    </source>
</evidence>
<comment type="function">
    <text evidence="19">C-type cytochrome. Part of the cbb3-type cytochrome c oxidase complex.</text>
</comment>
<dbReference type="Gene3D" id="1.10.760.10">
    <property type="entry name" value="Cytochrome c-like domain"/>
    <property type="match status" value="2"/>
</dbReference>
<keyword evidence="10 19" id="KW-0479">Metal-binding</keyword>
<evidence type="ECO:0000256" key="16">
    <source>
        <dbReference type="ARBA" id="ARBA00023004"/>
    </source>
</evidence>
<keyword evidence="5 19" id="KW-1003">Cell membrane</keyword>
<feature type="transmembrane region" description="Helical" evidence="22">
    <location>
        <begin position="32"/>
        <end position="54"/>
    </location>
</feature>
<feature type="binding site" description="covalent" evidence="21">
    <location>
        <position position="228"/>
    </location>
    <ligand>
        <name>heme c</name>
        <dbReference type="ChEBI" id="CHEBI:61717"/>
        <label>2</label>
    </ligand>
</feature>
<dbReference type="Proteomes" id="UP000207598">
    <property type="component" value="Unassembled WGS sequence"/>
</dbReference>
<sequence length="302" mass="32673">MSDNKKNDDLDYETTGHEWDGIKEYNKPLPKWWLWTFYATIVWAVGYSIAYPAWPGISGATPGLLGFSTRMNVEKAIEDHTAELGPINQKLASTELTEISQDPELLTYANNAGAAVFRSWCAQCHGSGAAGSSQAGWAPGYPNLLDDDWLWGGSIEDIHTTITHGIRQQADADGDYLRQSEMPAFGRDELLAEEEVVQVVNYVLQMSGQAPQDAEAAAAGEEVFAANCSGCHGEDGKGDRLQGAPNLTDAIWLYGGGYDQVYESVYNARAGAMPAWGERLSEAQIRAVASYVHGLGGGEATE</sequence>
<feature type="domain" description="Cytochrome c" evidence="23">
    <location>
        <begin position="215"/>
        <end position="296"/>
    </location>
</feature>
<dbReference type="Gene3D" id="6.10.280.130">
    <property type="match status" value="1"/>
</dbReference>
<dbReference type="PRINTS" id="PR00605">
    <property type="entry name" value="CYTCHROMECIC"/>
</dbReference>
<dbReference type="GO" id="GO:0020037">
    <property type="term" value="F:heme binding"/>
    <property type="evidence" value="ECO:0007669"/>
    <property type="project" value="InterPro"/>
</dbReference>
<gene>
    <name evidence="24" type="primary">ccoP</name>
    <name evidence="24" type="ORF">MAA8898_03667</name>
</gene>
<accession>A0A238KXD4</accession>
<keyword evidence="8 19" id="KW-0679">Respiratory chain</keyword>
<reference evidence="24 25" key="1">
    <citation type="submission" date="2017-05" db="EMBL/GenBank/DDBJ databases">
        <authorList>
            <person name="Song R."/>
            <person name="Chenine A.L."/>
            <person name="Ruprecht R.M."/>
        </authorList>
    </citation>
    <scope>NUCLEOTIDE SEQUENCE [LARGE SCALE GENOMIC DNA]</scope>
    <source>
        <strain evidence="24 25">CECT 8898</strain>
    </source>
</reference>
<feature type="binding site" description="axial binding residue" evidence="20">
    <location>
        <position position="232"/>
    </location>
    <ligand>
        <name>heme c</name>
        <dbReference type="ChEBI" id="CHEBI:61717"/>
        <label>2</label>
    </ligand>
    <ligandPart>
        <name>Fe</name>
        <dbReference type="ChEBI" id="CHEBI:18248"/>
    </ligandPart>
</feature>
<comment type="subunit">
    <text evidence="19">Component of the cbb3-type cytochrome c oxidase.</text>
</comment>
<dbReference type="GO" id="GO:0009055">
    <property type="term" value="F:electron transfer activity"/>
    <property type="evidence" value="ECO:0007669"/>
    <property type="project" value="InterPro"/>
</dbReference>
<evidence type="ECO:0000313" key="24">
    <source>
        <dbReference type="EMBL" id="SMX47475.1"/>
    </source>
</evidence>
<evidence type="ECO:0000256" key="12">
    <source>
        <dbReference type="ARBA" id="ARBA00022781"/>
    </source>
</evidence>
<dbReference type="SUPFAM" id="SSF46626">
    <property type="entry name" value="Cytochrome c"/>
    <property type="match status" value="2"/>
</dbReference>
<evidence type="ECO:0000256" key="18">
    <source>
        <dbReference type="ARBA" id="ARBA00023136"/>
    </source>
</evidence>
<comment type="cofactor">
    <cofactor evidence="19 21">
        <name>heme c</name>
        <dbReference type="ChEBI" id="CHEBI:61717"/>
    </cofactor>
    <text evidence="19 21">Binds 2 heme C groups per subunit.</text>
</comment>
<dbReference type="PANTHER" id="PTHR33751">
    <property type="entry name" value="CBB3-TYPE CYTOCHROME C OXIDASE SUBUNIT FIXP"/>
    <property type="match status" value="1"/>
</dbReference>
<dbReference type="NCBIfam" id="TIGR00782">
    <property type="entry name" value="ccoP"/>
    <property type="match status" value="1"/>
</dbReference>
<evidence type="ECO:0000256" key="6">
    <source>
        <dbReference type="ARBA" id="ARBA00022519"/>
    </source>
</evidence>
<evidence type="ECO:0000256" key="3">
    <source>
        <dbReference type="ARBA" id="ARBA00006113"/>
    </source>
</evidence>
<dbReference type="GO" id="GO:0016491">
    <property type="term" value="F:oxidoreductase activity"/>
    <property type="evidence" value="ECO:0007669"/>
    <property type="project" value="UniProtKB-KW"/>
</dbReference>
<feature type="binding site" description="covalent" evidence="21">
    <location>
        <position position="121"/>
    </location>
    <ligand>
        <name>heme c</name>
        <dbReference type="ChEBI" id="CHEBI:61717"/>
        <label>1</label>
    </ligand>
</feature>
<dbReference type="InterPro" id="IPR004678">
    <property type="entry name" value="Cyt_c_oxidase_cbb3_su3"/>
</dbReference>
<feature type="binding site" description="covalent" evidence="21">
    <location>
        <position position="124"/>
    </location>
    <ligand>
        <name>heme c</name>
        <dbReference type="ChEBI" id="CHEBI:61717"/>
        <label>1</label>
    </ligand>
</feature>
<feature type="binding site" description="axial binding residue" evidence="20">
    <location>
        <position position="182"/>
    </location>
    <ligand>
        <name>heme c</name>
        <dbReference type="ChEBI" id="CHEBI:61717"/>
        <label>2</label>
    </ligand>
    <ligandPart>
        <name>Fe</name>
        <dbReference type="ChEBI" id="CHEBI:18248"/>
    </ligandPart>
</feature>
<comment type="pathway">
    <text evidence="2 19">Energy metabolism; oxidative phosphorylation.</text>
</comment>
<comment type="subcellular location">
    <subcellularLocation>
        <location evidence="1 19">Cell inner membrane</location>
    </subcellularLocation>
</comment>
<evidence type="ECO:0000256" key="8">
    <source>
        <dbReference type="ARBA" id="ARBA00022660"/>
    </source>
</evidence>
<dbReference type="EMBL" id="FXYF01000011">
    <property type="protein sequence ID" value="SMX47475.1"/>
    <property type="molecule type" value="Genomic_DNA"/>
</dbReference>
<dbReference type="InterPro" id="IPR050597">
    <property type="entry name" value="Cytochrome_c_Oxidase_Subunit"/>
</dbReference>
<evidence type="ECO:0000256" key="21">
    <source>
        <dbReference type="PIRSR" id="PIRSR000006-2"/>
    </source>
</evidence>
<dbReference type="OrthoDB" id="9811281at2"/>
<evidence type="ECO:0000256" key="22">
    <source>
        <dbReference type="SAM" id="Phobius"/>
    </source>
</evidence>
<evidence type="ECO:0000256" key="4">
    <source>
        <dbReference type="ARBA" id="ARBA00022448"/>
    </source>
</evidence>
<evidence type="ECO:0000256" key="5">
    <source>
        <dbReference type="ARBA" id="ARBA00022475"/>
    </source>
</evidence>
<dbReference type="GO" id="GO:0005886">
    <property type="term" value="C:plasma membrane"/>
    <property type="evidence" value="ECO:0007669"/>
    <property type="project" value="UniProtKB-SubCell"/>
</dbReference>
<feature type="binding site" description="axial binding residue" evidence="20">
    <location>
        <position position="125"/>
    </location>
    <ligand>
        <name>heme c</name>
        <dbReference type="ChEBI" id="CHEBI:61717"/>
        <label>1</label>
    </ligand>
    <ligandPart>
        <name>Fe</name>
        <dbReference type="ChEBI" id="CHEBI:18248"/>
    </ligandPart>
</feature>
<keyword evidence="18 19" id="KW-0472">Membrane</keyword>
<dbReference type="RefSeq" id="WP_094022442.1">
    <property type="nucleotide sequence ID" value="NZ_FXYF01000011.1"/>
</dbReference>
<evidence type="ECO:0000256" key="7">
    <source>
        <dbReference type="ARBA" id="ARBA00022617"/>
    </source>
</evidence>
<dbReference type="Pfam" id="PF14715">
    <property type="entry name" value="FixP_N"/>
    <property type="match status" value="1"/>
</dbReference>
<evidence type="ECO:0000256" key="15">
    <source>
        <dbReference type="ARBA" id="ARBA00023002"/>
    </source>
</evidence>
<evidence type="ECO:0000256" key="10">
    <source>
        <dbReference type="ARBA" id="ARBA00022723"/>
    </source>
</evidence>
<dbReference type="PIRSF" id="PIRSF000006">
    <property type="entry name" value="Cbb3-Cox_fixP"/>
    <property type="match status" value="1"/>
</dbReference>
<proteinExistence type="inferred from homology"/>
<dbReference type="PANTHER" id="PTHR33751:SF1">
    <property type="entry name" value="CBB3-TYPE CYTOCHROME C OXIDASE SUBUNIT FIXP"/>
    <property type="match status" value="1"/>
</dbReference>
<dbReference type="GO" id="GO:1902600">
    <property type="term" value="P:proton transmembrane transport"/>
    <property type="evidence" value="ECO:0007669"/>
    <property type="project" value="UniProtKB-KW"/>
</dbReference>
<keyword evidence="13 19" id="KW-0249">Electron transport</keyword>
<keyword evidence="4 19" id="KW-0813">Transport</keyword>
<name>A0A238KXD4_9RHOB</name>
<dbReference type="Pfam" id="PF13442">
    <property type="entry name" value="Cytochrome_CBB3"/>
    <property type="match status" value="2"/>
</dbReference>
<evidence type="ECO:0000256" key="17">
    <source>
        <dbReference type="ARBA" id="ARBA00023065"/>
    </source>
</evidence>
<feature type="binding site" description="axial binding residue" evidence="20">
    <location>
        <position position="273"/>
    </location>
    <ligand>
        <name>heme c</name>
        <dbReference type="ChEBI" id="CHEBI:61717"/>
        <label>1</label>
    </ligand>
    <ligandPart>
        <name>Fe</name>
        <dbReference type="ChEBI" id="CHEBI:18248"/>
    </ligandPart>
</feature>
<dbReference type="InterPro" id="IPR038414">
    <property type="entry name" value="CcoP_N_sf"/>
</dbReference>
<dbReference type="PROSITE" id="PS51007">
    <property type="entry name" value="CYTC"/>
    <property type="match status" value="2"/>
</dbReference>
<dbReference type="AlphaFoldDB" id="A0A238KXD4"/>
<dbReference type="GO" id="GO:0005506">
    <property type="term" value="F:iron ion binding"/>
    <property type="evidence" value="ECO:0007669"/>
    <property type="project" value="InterPro"/>
</dbReference>
<keyword evidence="9 22" id="KW-0812">Transmembrane</keyword>
<evidence type="ECO:0000256" key="11">
    <source>
        <dbReference type="ARBA" id="ARBA00022737"/>
    </source>
</evidence>
<keyword evidence="11" id="KW-0677">Repeat</keyword>
<dbReference type="InterPro" id="IPR009056">
    <property type="entry name" value="Cyt_c-like_dom"/>
</dbReference>
<keyword evidence="16 19" id="KW-0408">Iron</keyword>
<evidence type="ECO:0000256" key="19">
    <source>
        <dbReference type="PIRNR" id="PIRNR000006"/>
    </source>
</evidence>
<feature type="binding site" description="covalent" evidence="21">
    <location>
        <position position="231"/>
    </location>
    <ligand>
        <name>heme c</name>
        <dbReference type="ChEBI" id="CHEBI:61717"/>
        <label>2</label>
    </ligand>
</feature>
<organism evidence="24 25">
    <name type="scientific">Maliponia aquimaris</name>
    <dbReference type="NCBI Taxonomy" id="1673631"/>
    <lineage>
        <taxon>Bacteria</taxon>
        <taxon>Pseudomonadati</taxon>
        <taxon>Pseudomonadota</taxon>
        <taxon>Alphaproteobacteria</taxon>
        <taxon>Rhodobacterales</taxon>
        <taxon>Paracoccaceae</taxon>
        <taxon>Maliponia</taxon>
    </lineage>
</organism>
<feature type="domain" description="Cytochrome c" evidence="23">
    <location>
        <begin position="108"/>
        <end position="207"/>
    </location>
</feature>
<evidence type="ECO:0000256" key="9">
    <source>
        <dbReference type="ARBA" id="ARBA00022692"/>
    </source>
</evidence>
<evidence type="ECO:0000256" key="2">
    <source>
        <dbReference type="ARBA" id="ARBA00004673"/>
    </source>
</evidence>
<keyword evidence="15 19" id="KW-0560">Oxidoreductase</keyword>